<dbReference type="AlphaFoldDB" id="F0SI27"/>
<organism evidence="1 2">
    <name type="scientific">Rubinisphaera brasiliensis (strain ATCC 49424 / DSM 5305 / JCM 21570 / IAM 15109 / NBRC 103401 / IFAM 1448)</name>
    <name type="common">Planctomyces brasiliensis</name>
    <dbReference type="NCBI Taxonomy" id="756272"/>
    <lineage>
        <taxon>Bacteria</taxon>
        <taxon>Pseudomonadati</taxon>
        <taxon>Planctomycetota</taxon>
        <taxon>Planctomycetia</taxon>
        <taxon>Planctomycetales</taxon>
        <taxon>Planctomycetaceae</taxon>
        <taxon>Rubinisphaera</taxon>
    </lineage>
</organism>
<sequence length="59" mass="7090">MMLQEQHLNRFKVVRQLMRRVSRQLPVKNDQTELMPGSIQPPHGRRCWKPRLKCVLARP</sequence>
<keyword evidence="2" id="KW-1185">Reference proteome</keyword>
<accession>F0SI27</accession>
<proteinExistence type="predicted"/>
<dbReference type="KEGG" id="pbs:Plabr_4155"/>
<dbReference type="Proteomes" id="UP000006860">
    <property type="component" value="Chromosome"/>
</dbReference>
<dbReference type="EMBL" id="CP002546">
    <property type="protein sequence ID" value="ADY61729.1"/>
    <property type="molecule type" value="Genomic_DNA"/>
</dbReference>
<evidence type="ECO:0000313" key="2">
    <source>
        <dbReference type="Proteomes" id="UP000006860"/>
    </source>
</evidence>
<protein>
    <submittedName>
        <fullName evidence="1">Uncharacterized protein</fullName>
    </submittedName>
</protein>
<evidence type="ECO:0000313" key="1">
    <source>
        <dbReference type="EMBL" id="ADY61729.1"/>
    </source>
</evidence>
<dbReference type="HOGENOM" id="CLU_2957870_0_0_0"/>
<reference evidence="2" key="1">
    <citation type="submission" date="2011-02" db="EMBL/GenBank/DDBJ databases">
        <title>The complete genome of Planctomyces brasiliensis DSM 5305.</title>
        <authorList>
            <person name="Lucas S."/>
            <person name="Copeland A."/>
            <person name="Lapidus A."/>
            <person name="Bruce D."/>
            <person name="Goodwin L."/>
            <person name="Pitluck S."/>
            <person name="Kyrpides N."/>
            <person name="Mavromatis K."/>
            <person name="Pagani I."/>
            <person name="Ivanova N."/>
            <person name="Ovchinnikova G."/>
            <person name="Lu M."/>
            <person name="Detter J.C."/>
            <person name="Han C."/>
            <person name="Land M."/>
            <person name="Hauser L."/>
            <person name="Markowitz V."/>
            <person name="Cheng J.-F."/>
            <person name="Hugenholtz P."/>
            <person name="Woyke T."/>
            <person name="Wu D."/>
            <person name="Tindall B."/>
            <person name="Pomrenke H.G."/>
            <person name="Brambilla E."/>
            <person name="Klenk H.-P."/>
            <person name="Eisen J.A."/>
        </authorList>
    </citation>
    <scope>NUCLEOTIDE SEQUENCE [LARGE SCALE GENOMIC DNA]</scope>
    <source>
        <strain evidence="2">ATCC 49424 / DSM 5305 / JCM 21570 / NBRC 103401 / IFAM 1448</strain>
    </source>
</reference>
<name>F0SI27_RUBBR</name>
<dbReference type="STRING" id="756272.Plabr_4155"/>
<gene>
    <name evidence="1" type="ordered locus">Plabr_4155</name>
</gene>